<dbReference type="PROSITE" id="PS51257">
    <property type="entry name" value="PROKAR_LIPOPROTEIN"/>
    <property type="match status" value="1"/>
</dbReference>
<reference evidence="1 2" key="1">
    <citation type="journal article" date="2014" name="Proc. Natl. Acad. Sci. U.S.A.">
        <title>Functional type 2 photosynthetic reaction centers found in the rare bacterial phylum Gemmatimonadetes.</title>
        <authorList>
            <person name="Zeng Y."/>
            <person name="Feng F."/>
            <person name="Medova H."/>
            <person name="Dean J."/>
            <person name="Koblizek M."/>
        </authorList>
    </citation>
    <scope>NUCLEOTIDE SEQUENCE [LARGE SCALE GENOMIC DNA]</scope>
    <source>
        <strain evidence="1 2">AP64</strain>
    </source>
</reference>
<dbReference type="Proteomes" id="UP000076404">
    <property type="component" value="Chromosome"/>
</dbReference>
<evidence type="ECO:0000313" key="2">
    <source>
        <dbReference type="Proteomes" id="UP000076404"/>
    </source>
</evidence>
<dbReference type="AlphaFoldDB" id="A0A143BMA5"/>
<dbReference type="EMBL" id="CP011454">
    <property type="protein sequence ID" value="AMW06148.1"/>
    <property type="molecule type" value="Genomic_DNA"/>
</dbReference>
<organism evidence="1 2">
    <name type="scientific">Gemmatimonas phototrophica</name>
    <dbReference type="NCBI Taxonomy" id="1379270"/>
    <lineage>
        <taxon>Bacteria</taxon>
        <taxon>Pseudomonadati</taxon>
        <taxon>Gemmatimonadota</taxon>
        <taxon>Gemmatimonadia</taxon>
        <taxon>Gemmatimonadales</taxon>
        <taxon>Gemmatimonadaceae</taxon>
        <taxon>Gemmatimonas</taxon>
    </lineage>
</organism>
<dbReference type="KEGG" id="gph:GEMMAAP_17865"/>
<keyword evidence="2" id="KW-1185">Reference proteome</keyword>
<evidence type="ECO:0000313" key="1">
    <source>
        <dbReference type="EMBL" id="AMW06148.1"/>
    </source>
</evidence>
<proteinExistence type="predicted"/>
<gene>
    <name evidence="1" type="ORF">GEMMAAP_17865</name>
</gene>
<dbReference type="eggNOG" id="COG4454">
    <property type="taxonomic scope" value="Bacteria"/>
</dbReference>
<accession>A0A143BMA5</accession>
<sequence>MRMNYRGRGRAIVAMCVAFTACRDHVPTPASSPTGVTIVARSGNLSAPDTVPPGWLPLHLEEAEGRHIVVAFRLPANATAPEVSAFVEALDTAPATPAPGVATGGLENGALGDVVVHFTPGVYVLACVRRGDDGHRHVRNGESRVLHVRPATLADSAAATAPRHTHVVGMVDFAYVGPEQWTAGPQLLRVENTGKQDHQLRLSRLREGASLGDWMQAENPDSLAITMAGMARVSPGEVAYLPVTLMKGTYVAYCLVADGASKRPHIELGMLRAIQVP</sequence>
<dbReference type="STRING" id="1379270.GEMMAAP_17865"/>
<reference evidence="1 2" key="2">
    <citation type="journal article" date="2016" name="Environ. Microbiol. Rep.">
        <title>Metagenomic evidence for the presence of phototrophic Gemmatimonadetes bacteria in diverse environments.</title>
        <authorList>
            <person name="Zeng Y."/>
            <person name="Baumbach J."/>
            <person name="Barbosa E.G."/>
            <person name="Azevedo V."/>
            <person name="Zhang C."/>
            <person name="Koblizek M."/>
        </authorList>
    </citation>
    <scope>NUCLEOTIDE SEQUENCE [LARGE SCALE GENOMIC DNA]</scope>
    <source>
        <strain evidence="1 2">AP64</strain>
    </source>
</reference>
<name>A0A143BMA5_9BACT</name>
<protein>
    <submittedName>
        <fullName evidence="1">Uncharacterized protein</fullName>
    </submittedName>
</protein>